<evidence type="ECO:0000313" key="5">
    <source>
        <dbReference type="Proteomes" id="UP000772151"/>
    </source>
</evidence>
<dbReference type="RefSeq" id="WP_303669474.1">
    <property type="nucleotide sequence ID" value="NZ_SVCA01000006.1"/>
</dbReference>
<evidence type="ECO:0000313" key="4">
    <source>
        <dbReference type="EMBL" id="MBE6085385.1"/>
    </source>
</evidence>
<dbReference type="InterPro" id="IPR026870">
    <property type="entry name" value="Zinc_ribbon_dom"/>
</dbReference>
<keyword evidence="2" id="KW-1133">Transmembrane helix</keyword>
<organism evidence="4 5">
    <name type="scientific">Selenomonas ruminantium</name>
    <dbReference type="NCBI Taxonomy" id="971"/>
    <lineage>
        <taxon>Bacteria</taxon>
        <taxon>Bacillati</taxon>
        <taxon>Bacillota</taxon>
        <taxon>Negativicutes</taxon>
        <taxon>Selenomonadales</taxon>
        <taxon>Selenomonadaceae</taxon>
        <taxon>Selenomonas</taxon>
    </lineage>
</organism>
<keyword evidence="2" id="KW-0812">Transmembrane</keyword>
<feature type="transmembrane region" description="Helical" evidence="2">
    <location>
        <begin position="65"/>
        <end position="84"/>
    </location>
</feature>
<evidence type="ECO:0000259" key="3">
    <source>
        <dbReference type="Pfam" id="PF13240"/>
    </source>
</evidence>
<evidence type="ECO:0000256" key="1">
    <source>
        <dbReference type="SAM" id="MobiDB-lite"/>
    </source>
</evidence>
<name>A0A927WJ29_SELRU</name>
<comment type="caution">
    <text evidence="4">The sequence shown here is derived from an EMBL/GenBank/DDBJ whole genome shotgun (WGS) entry which is preliminary data.</text>
</comment>
<protein>
    <submittedName>
        <fullName evidence="4">Zinc-ribbon domain-containing protein</fullName>
    </submittedName>
</protein>
<dbReference type="AlphaFoldDB" id="A0A927WJ29"/>
<sequence length="279" mass="30275">MAKFCMKCGASLDEHVKFCKVCGTPIDGKVRKETSAHTVKMSQPQLETSKQVKDVQRNSGISSKVVIVALVIAALCGGGGYYYYQSQQTVAAEVESPSKDGKDAAESTSSKVEADEKSKEGQAKEIKQAAPEHSKDKDKPVSVEYSKNGESTAMSPEKSLAANGAGQVANSAKDTVVSFHNRITNGDYRGAYNLLTLEMQNTMGNFDNWAKGFSTTIESRATDLQVVSLQDNVAEISFVLVARDKRSGGEIEERRFRSTARVVNDGGSWKITSIKNKRL</sequence>
<dbReference type="Proteomes" id="UP000772151">
    <property type="component" value="Unassembled WGS sequence"/>
</dbReference>
<feature type="region of interest" description="Disordered" evidence="1">
    <location>
        <begin position="95"/>
        <end position="166"/>
    </location>
</feature>
<dbReference type="Pfam" id="PF13240">
    <property type="entry name" value="Zn_Ribbon_1"/>
    <property type="match status" value="1"/>
</dbReference>
<reference evidence="4" key="1">
    <citation type="submission" date="2019-04" db="EMBL/GenBank/DDBJ databases">
        <title>Evolution of Biomass-Degrading Anaerobic Consortia Revealed by Metagenomics.</title>
        <authorList>
            <person name="Peng X."/>
        </authorList>
    </citation>
    <scope>NUCLEOTIDE SEQUENCE</scope>
    <source>
        <strain evidence="4">SIG242</strain>
    </source>
</reference>
<evidence type="ECO:0000256" key="2">
    <source>
        <dbReference type="SAM" id="Phobius"/>
    </source>
</evidence>
<feature type="compositionally biased region" description="Basic and acidic residues" evidence="1">
    <location>
        <begin position="96"/>
        <end position="105"/>
    </location>
</feature>
<feature type="domain" description="Zinc-ribbon" evidence="3">
    <location>
        <begin position="4"/>
        <end position="26"/>
    </location>
</feature>
<gene>
    <name evidence="4" type="ORF">E7203_08045</name>
</gene>
<keyword evidence="2" id="KW-0472">Membrane</keyword>
<feature type="compositionally biased region" description="Basic and acidic residues" evidence="1">
    <location>
        <begin position="112"/>
        <end position="141"/>
    </location>
</feature>
<dbReference type="EMBL" id="SVCA01000006">
    <property type="protein sequence ID" value="MBE6085385.1"/>
    <property type="molecule type" value="Genomic_DNA"/>
</dbReference>
<accession>A0A927WJ29</accession>
<proteinExistence type="predicted"/>